<proteinExistence type="predicted"/>
<gene>
    <name evidence="2" type="ORF">ETH_00025445</name>
</gene>
<dbReference type="RefSeq" id="XP_013228666.1">
    <property type="nucleotide sequence ID" value="XM_013373212.1"/>
</dbReference>
<dbReference type="AlphaFoldDB" id="U6KQZ7"/>
<name>U6KQZ7_EIMTE</name>
<dbReference type="EMBL" id="HG673782">
    <property type="protein sequence ID" value="CDJ37828.1"/>
    <property type="molecule type" value="Genomic_DNA"/>
</dbReference>
<sequence>MESLFQQQIDEVAFKDALYQQDIKYIARVKAMRRCFRCYEKKLTEDAFRSKNKKTRKRKLSRVLQRAEKIVYRKFGPDPKTPPPDAAELLRKVEVAESGFHPELVYVHSSLTQQQRREALDRLCGRSPSHLAAGDRWLLQSLLQTLRRNKPPIPLLLKQQYRLIESTGIFEVSQLGLTGKAPRSSHSSQEKGAATAAAAAAAAAAALANSSSGARVKKSSSSSSISIGKSKS</sequence>
<evidence type="ECO:0000313" key="3">
    <source>
        <dbReference type="Proteomes" id="UP000030747"/>
    </source>
</evidence>
<dbReference type="Proteomes" id="UP000030747">
    <property type="component" value="Unassembled WGS sequence"/>
</dbReference>
<keyword evidence="3" id="KW-1185">Reference proteome</keyword>
<protein>
    <submittedName>
        <fullName evidence="2">Uncharacterized protein</fullName>
    </submittedName>
</protein>
<reference evidence="2" key="2">
    <citation type="submission" date="2013-10" db="EMBL/GenBank/DDBJ databases">
        <authorList>
            <person name="Aslett M."/>
        </authorList>
    </citation>
    <scope>NUCLEOTIDE SEQUENCE [LARGE SCALE GENOMIC DNA]</scope>
    <source>
        <strain evidence="2">Houghton</strain>
    </source>
</reference>
<reference evidence="2" key="1">
    <citation type="submission" date="2013-10" db="EMBL/GenBank/DDBJ databases">
        <title>Genomic analysis of the causative agents of coccidiosis in chickens.</title>
        <authorList>
            <person name="Reid A.J."/>
            <person name="Blake D."/>
            <person name="Billington K."/>
            <person name="Browne H."/>
            <person name="Dunn M."/>
            <person name="Hung S."/>
            <person name="Kawahara F."/>
            <person name="Miranda-Saavedra D."/>
            <person name="Mourier T."/>
            <person name="Nagra H."/>
            <person name="Otto T.D."/>
            <person name="Rawlings N."/>
            <person name="Sanchez A."/>
            <person name="Sanders M."/>
            <person name="Subramaniam C."/>
            <person name="Tay Y."/>
            <person name="Dear P."/>
            <person name="Doerig C."/>
            <person name="Gruber A."/>
            <person name="Parkinson J."/>
            <person name="Shirley M."/>
            <person name="Wan K.L."/>
            <person name="Berriman M."/>
            <person name="Tomley F."/>
            <person name="Pain A."/>
        </authorList>
    </citation>
    <scope>NUCLEOTIDE SEQUENCE [LARGE SCALE GENOMIC DNA]</scope>
    <source>
        <strain evidence="2">Houghton</strain>
    </source>
</reference>
<dbReference type="VEuPathDB" id="ToxoDB:ETH_00025445"/>
<dbReference type="VEuPathDB" id="ToxoDB:ETH2_0524500"/>
<organism evidence="2 3">
    <name type="scientific">Eimeria tenella</name>
    <name type="common">Coccidian parasite</name>
    <dbReference type="NCBI Taxonomy" id="5802"/>
    <lineage>
        <taxon>Eukaryota</taxon>
        <taxon>Sar</taxon>
        <taxon>Alveolata</taxon>
        <taxon>Apicomplexa</taxon>
        <taxon>Conoidasida</taxon>
        <taxon>Coccidia</taxon>
        <taxon>Eucoccidiorida</taxon>
        <taxon>Eimeriorina</taxon>
        <taxon>Eimeriidae</taxon>
        <taxon>Eimeria</taxon>
    </lineage>
</organism>
<dbReference type="GeneID" id="25254199"/>
<evidence type="ECO:0000256" key="1">
    <source>
        <dbReference type="SAM" id="MobiDB-lite"/>
    </source>
</evidence>
<evidence type="ECO:0000313" key="2">
    <source>
        <dbReference type="EMBL" id="CDJ37828.1"/>
    </source>
</evidence>
<feature type="region of interest" description="Disordered" evidence="1">
    <location>
        <begin position="209"/>
        <end position="232"/>
    </location>
</feature>
<dbReference type="OrthoDB" id="423408at2759"/>
<accession>U6KQZ7</accession>